<sequence>MTATQPVTVADRIATARALWQSGATLSAAICARWAGIALRESAMPAELAVNPFEAEDEAELAHAFATGLAKGRRIPSAVQTWTPIPGCTHAAHAAGPNS</sequence>
<organism evidence="1 2">
    <name type="scientific">Paramagnetospirillum caucaseum</name>
    <dbReference type="NCBI Taxonomy" id="1244869"/>
    <lineage>
        <taxon>Bacteria</taxon>
        <taxon>Pseudomonadati</taxon>
        <taxon>Pseudomonadota</taxon>
        <taxon>Alphaproteobacteria</taxon>
        <taxon>Rhodospirillales</taxon>
        <taxon>Magnetospirillaceae</taxon>
        <taxon>Paramagnetospirillum</taxon>
    </lineage>
</organism>
<keyword evidence="2" id="KW-1185">Reference proteome</keyword>
<reference evidence="1 2" key="1">
    <citation type="journal article" date="2014" name="Genome Announc.">
        <title>Draft Genome Sequence of Magnetospirillum sp. Strain SO-1, a Freshwater Magnetotactic Bacterium Isolated from the Ol'khovka River, Russia.</title>
        <authorList>
            <person name="Grouzdev D.S."/>
            <person name="Dziuba M.V."/>
            <person name="Sukhacheva M.S."/>
            <person name="Mardanov A.V."/>
            <person name="Beletskiy A.V."/>
            <person name="Kuznetsov B.B."/>
            <person name="Skryabin K.G."/>
        </authorList>
    </citation>
    <scope>NUCLEOTIDE SEQUENCE [LARGE SCALE GENOMIC DNA]</scope>
    <source>
        <strain evidence="1 2">SO-1</strain>
    </source>
</reference>
<evidence type="ECO:0000313" key="2">
    <source>
        <dbReference type="Proteomes" id="UP000011744"/>
    </source>
</evidence>
<name>M2YEJ9_9PROT</name>
<gene>
    <name evidence="1" type="ORF">H261_03343</name>
</gene>
<dbReference type="STRING" id="1244869.H261_03343"/>
<dbReference type="PATRIC" id="fig|1244869.3.peg.668"/>
<proteinExistence type="predicted"/>
<dbReference type="AlphaFoldDB" id="M2YEJ9"/>
<dbReference type="RefSeq" id="WP_008614287.1">
    <property type="nucleotide sequence ID" value="NZ_AONQ01000005.1"/>
</dbReference>
<evidence type="ECO:0000313" key="1">
    <source>
        <dbReference type="EMBL" id="EME71411.1"/>
    </source>
</evidence>
<dbReference type="EMBL" id="AONQ01000005">
    <property type="protein sequence ID" value="EME71411.1"/>
    <property type="molecule type" value="Genomic_DNA"/>
</dbReference>
<comment type="caution">
    <text evidence="1">The sequence shown here is derived from an EMBL/GenBank/DDBJ whole genome shotgun (WGS) entry which is preliminary data.</text>
</comment>
<protein>
    <submittedName>
        <fullName evidence="1">Uncharacterized protein</fullName>
    </submittedName>
</protein>
<dbReference type="Proteomes" id="UP000011744">
    <property type="component" value="Unassembled WGS sequence"/>
</dbReference>
<accession>M2YEJ9</accession>